<organism evidence="4 5">
    <name type="scientific">Pinctada imbricata</name>
    <name type="common">Atlantic pearl-oyster</name>
    <name type="synonym">Pinctada martensii</name>
    <dbReference type="NCBI Taxonomy" id="66713"/>
    <lineage>
        <taxon>Eukaryota</taxon>
        <taxon>Metazoa</taxon>
        <taxon>Spiralia</taxon>
        <taxon>Lophotrochozoa</taxon>
        <taxon>Mollusca</taxon>
        <taxon>Bivalvia</taxon>
        <taxon>Autobranchia</taxon>
        <taxon>Pteriomorphia</taxon>
        <taxon>Pterioida</taxon>
        <taxon>Pterioidea</taxon>
        <taxon>Pteriidae</taxon>
        <taxon>Pinctada</taxon>
    </lineage>
</organism>
<evidence type="ECO:0000256" key="1">
    <source>
        <dbReference type="ARBA" id="ARBA00022837"/>
    </source>
</evidence>
<feature type="compositionally biased region" description="Basic and acidic residues" evidence="2">
    <location>
        <begin position="24"/>
        <end position="36"/>
    </location>
</feature>
<dbReference type="InterPro" id="IPR002048">
    <property type="entry name" value="EF_hand_dom"/>
</dbReference>
<dbReference type="SMART" id="SM00054">
    <property type="entry name" value="EFh"/>
    <property type="match status" value="2"/>
</dbReference>
<dbReference type="Pfam" id="PF13499">
    <property type="entry name" value="EF-hand_7"/>
    <property type="match status" value="1"/>
</dbReference>
<evidence type="ECO:0000256" key="2">
    <source>
        <dbReference type="SAM" id="MobiDB-lite"/>
    </source>
</evidence>
<dbReference type="PANTHER" id="PTHR47500">
    <property type="entry name" value="EF-HAND CALCIUM-BINDING DOMAIN-CONTAINING PROTEIN"/>
    <property type="match status" value="1"/>
</dbReference>
<dbReference type="PANTHER" id="PTHR47500:SF3">
    <property type="entry name" value="EF-HAND DOMAIN-CONTAINING PROTEIN"/>
    <property type="match status" value="1"/>
</dbReference>
<gene>
    <name evidence="4" type="ORF">FSP39_024396</name>
</gene>
<sequence length="432" mass="49468">MAGKTSDSTKKHNKMGKRKKKMGNRTESKKEPKPDAKPIGILQKLKTQAENRMSISSSDTNDVGDQLIRVKSALLPQSSTLEADLPEWYEEMTEDNVLAFKDLFEMLDSSKTGILNANNLYEGMKRIDPDITREEVEQVLKKLDKDGNGEIDFDEFLYHMTQGEFPEGSEEEGAPGEKKRKSKFSRRQRLFYTAITQYSLKNSLGVSFGANLRQPHVISHYTAGVRLIGLTDRQLERQMKKMQKSARNNTSPYAKPLPFAYLGSGAAPMHRPGQIGKKDVSSKYQLRETSSNRPWKPSPSPEVKEPEKEPEEPPRATIALDEFYKNMQKETVRHSYEHWEKLYADTIRPKKLMNNFLSVYRAYSPHKQEEAFVVCPWIPGPYRHFRRATAQINQSPSPFGSYSNFSSARYDNTVVRDGRKSECEVRSLSSFM</sequence>
<evidence type="ECO:0000313" key="5">
    <source>
        <dbReference type="Proteomes" id="UP001186944"/>
    </source>
</evidence>
<dbReference type="PROSITE" id="PS50222">
    <property type="entry name" value="EF_HAND_2"/>
    <property type="match status" value="1"/>
</dbReference>
<dbReference type="GO" id="GO:0005509">
    <property type="term" value="F:calcium ion binding"/>
    <property type="evidence" value="ECO:0007669"/>
    <property type="project" value="InterPro"/>
</dbReference>
<feature type="region of interest" description="Disordered" evidence="2">
    <location>
        <begin position="1"/>
        <end position="41"/>
    </location>
</feature>
<dbReference type="CDD" id="cd00051">
    <property type="entry name" value="EFh"/>
    <property type="match status" value="1"/>
</dbReference>
<dbReference type="EMBL" id="VSWD01000010">
    <property type="protein sequence ID" value="KAK3092005.1"/>
    <property type="molecule type" value="Genomic_DNA"/>
</dbReference>
<evidence type="ECO:0000259" key="3">
    <source>
        <dbReference type="PROSITE" id="PS50222"/>
    </source>
</evidence>
<keyword evidence="5" id="KW-1185">Reference proteome</keyword>
<dbReference type="InterPro" id="IPR018247">
    <property type="entry name" value="EF_Hand_1_Ca_BS"/>
</dbReference>
<dbReference type="InterPro" id="IPR011992">
    <property type="entry name" value="EF-hand-dom_pair"/>
</dbReference>
<feature type="compositionally biased region" description="Basic residues" evidence="2">
    <location>
        <begin position="11"/>
        <end position="23"/>
    </location>
</feature>
<dbReference type="Gene3D" id="1.10.238.10">
    <property type="entry name" value="EF-hand"/>
    <property type="match status" value="1"/>
</dbReference>
<comment type="caution">
    <text evidence="4">The sequence shown here is derived from an EMBL/GenBank/DDBJ whole genome shotgun (WGS) entry which is preliminary data.</text>
</comment>
<dbReference type="Proteomes" id="UP001186944">
    <property type="component" value="Unassembled WGS sequence"/>
</dbReference>
<dbReference type="PROSITE" id="PS00018">
    <property type="entry name" value="EF_HAND_1"/>
    <property type="match status" value="1"/>
</dbReference>
<accession>A0AA89BQU6</accession>
<dbReference type="AlphaFoldDB" id="A0AA89BQU6"/>
<feature type="compositionally biased region" description="Basic and acidic residues" evidence="2">
    <location>
        <begin position="302"/>
        <end position="314"/>
    </location>
</feature>
<protein>
    <recommendedName>
        <fullName evidence="3">EF-hand domain-containing protein</fullName>
    </recommendedName>
</protein>
<proteinExistence type="predicted"/>
<reference evidence="4" key="1">
    <citation type="submission" date="2019-08" db="EMBL/GenBank/DDBJ databases">
        <title>The improved chromosome-level genome for the pearl oyster Pinctada fucata martensii using PacBio sequencing and Hi-C.</title>
        <authorList>
            <person name="Zheng Z."/>
        </authorList>
    </citation>
    <scope>NUCLEOTIDE SEQUENCE</scope>
    <source>
        <strain evidence="4">ZZ-2019</strain>
        <tissue evidence="4">Adductor muscle</tissue>
    </source>
</reference>
<dbReference type="SUPFAM" id="SSF47473">
    <property type="entry name" value="EF-hand"/>
    <property type="match status" value="1"/>
</dbReference>
<feature type="region of interest" description="Disordered" evidence="2">
    <location>
        <begin position="268"/>
        <end position="315"/>
    </location>
</feature>
<dbReference type="InterPro" id="IPR043520">
    <property type="entry name" value="SPT21"/>
</dbReference>
<feature type="domain" description="EF-hand" evidence="3">
    <location>
        <begin position="131"/>
        <end position="166"/>
    </location>
</feature>
<name>A0AA89BQU6_PINIB</name>
<feature type="compositionally biased region" description="Polar residues" evidence="2">
    <location>
        <begin position="282"/>
        <end position="293"/>
    </location>
</feature>
<keyword evidence="1" id="KW-0106">Calcium</keyword>
<evidence type="ECO:0000313" key="4">
    <source>
        <dbReference type="EMBL" id="KAK3092005.1"/>
    </source>
</evidence>